<name>A0A383D3D5_9ZZZZ</name>
<organism evidence="1">
    <name type="scientific">marine metagenome</name>
    <dbReference type="NCBI Taxonomy" id="408172"/>
    <lineage>
        <taxon>unclassified sequences</taxon>
        <taxon>metagenomes</taxon>
        <taxon>ecological metagenomes</taxon>
    </lineage>
</organism>
<evidence type="ECO:0000313" key="1">
    <source>
        <dbReference type="EMBL" id="SVE38824.1"/>
    </source>
</evidence>
<proteinExistence type="predicted"/>
<gene>
    <name evidence="1" type="ORF">METZ01_LOCUS491678</name>
</gene>
<dbReference type="AlphaFoldDB" id="A0A383D3D5"/>
<reference evidence="1" key="1">
    <citation type="submission" date="2018-05" db="EMBL/GenBank/DDBJ databases">
        <authorList>
            <person name="Lanie J.A."/>
            <person name="Ng W.-L."/>
            <person name="Kazmierczak K.M."/>
            <person name="Andrzejewski T.M."/>
            <person name="Davidsen T.M."/>
            <person name="Wayne K.J."/>
            <person name="Tettelin H."/>
            <person name="Glass J.I."/>
            <person name="Rusch D."/>
            <person name="Podicherti R."/>
            <person name="Tsui H.-C.T."/>
            <person name="Winkler M.E."/>
        </authorList>
    </citation>
    <scope>NUCLEOTIDE SEQUENCE</scope>
</reference>
<feature type="non-terminal residue" evidence="1">
    <location>
        <position position="1"/>
    </location>
</feature>
<accession>A0A383D3D5</accession>
<protein>
    <submittedName>
        <fullName evidence="1">Uncharacterized protein</fullName>
    </submittedName>
</protein>
<sequence length="43" mass="4896">QKTITVFGREIEGWIVTTEEPVIDKTITLEESLDDVGVRHDPE</sequence>
<dbReference type="EMBL" id="UINC01213860">
    <property type="protein sequence ID" value="SVE38824.1"/>
    <property type="molecule type" value="Genomic_DNA"/>
</dbReference>